<evidence type="ECO:0000313" key="1">
    <source>
        <dbReference type="EMBL" id="VFJ53791.1"/>
    </source>
</evidence>
<accession>A0A450SX21</accession>
<dbReference type="EMBL" id="CAADEW010000044">
    <property type="protein sequence ID" value="VFJ53791.1"/>
    <property type="molecule type" value="Genomic_DNA"/>
</dbReference>
<proteinExistence type="predicted"/>
<sequence>MVLPDGSNGESDPLLTGALKPTWWLAHGVVIAVFHDFAPGVPGS</sequence>
<dbReference type="AlphaFoldDB" id="A0A450SX21"/>
<dbReference type="EMBL" id="CAADFD010000042">
    <property type="protein sequence ID" value="VFJ58578.1"/>
    <property type="molecule type" value="Genomic_DNA"/>
</dbReference>
<name>A0A450SX21_9GAMM</name>
<reference evidence="2" key="1">
    <citation type="submission" date="2019-02" db="EMBL/GenBank/DDBJ databases">
        <authorList>
            <person name="Gruber-Vodicka R. H."/>
            <person name="Seah K. B. B."/>
        </authorList>
    </citation>
    <scope>NUCLEOTIDE SEQUENCE</scope>
    <source>
        <strain evidence="2">BECK_BZ106</strain>
        <strain evidence="1">BECK_BZ15</strain>
    </source>
</reference>
<evidence type="ECO:0000313" key="2">
    <source>
        <dbReference type="EMBL" id="VFJ58578.1"/>
    </source>
</evidence>
<organism evidence="2">
    <name type="scientific">Candidatus Kentrum sp. FW</name>
    <dbReference type="NCBI Taxonomy" id="2126338"/>
    <lineage>
        <taxon>Bacteria</taxon>
        <taxon>Pseudomonadati</taxon>
        <taxon>Pseudomonadota</taxon>
        <taxon>Gammaproteobacteria</taxon>
        <taxon>Candidatus Kentrum</taxon>
    </lineage>
</organism>
<gene>
    <name evidence="1" type="ORF">BECKFW1821A_GA0114235_104417</name>
    <name evidence="2" type="ORF">BECKFW1821B_GA0114236_104217</name>
</gene>
<protein>
    <submittedName>
        <fullName evidence="2">Uncharacterized protein</fullName>
    </submittedName>
</protein>